<reference evidence="1" key="1">
    <citation type="journal article" date="2014" name="Front. Microbiol.">
        <title>High frequency of phylogenetically diverse reductive dehalogenase-homologous genes in deep subseafloor sedimentary metagenomes.</title>
        <authorList>
            <person name="Kawai M."/>
            <person name="Futagami T."/>
            <person name="Toyoda A."/>
            <person name="Takaki Y."/>
            <person name="Nishi S."/>
            <person name="Hori S."/>
            <person name="Arai W."/>
            <person name="Tsubouchi T."/>
            <person name="Morono Y."/>
            <person name="Uchiyama I."/>
            <person name="Ito T."/>
            <person name="Fujiyama A."/>
            <person name="Inagaki F."/>
            <person name="Takami H."/>
        </authorList>
    </citation>
    <scope>NUCLEOTIDE SEQUENCE</scope>
    <source>
        <strain evidence="1">Expedition CK06-06</strain>
    </source>
</reference>
<dbReference type="EMBL" id="BARS01047597">
    <property type="protein sequence ID" value="GAG28645.1"/>
    <property type="molecule type" value="Genomic_DNA"/>
</dbReference>
<organism evidence="1">
    <name type="scientific">marine sediment metagenome</name>
    <dbReference type="NCBI Taxonomy" id="412755"/>
    <lineage>
        <taxon>unclassified sequences</taxon>
        <taxon>metagenomes</taxon>
        <taxon>ecological metagenomes</taxon>
    </lineage>
</organism>
<name>X0WDC8_9ZZZZ</name>
<evidence type="ECO:0000313" key="1">
    <source>
        <dbReference type="EMBL" id="GAG28645.1"/>
    </source>
</evidence>
<accession>X0WDC8</accession>
<gene>
    <name evidence="1" type="ORF">S01H1_71478</name>
</gene>
<sequence length="31" mass="3186">GGRIPIGPEATALLNRGGYQTSGTNIFPVEV</sequence>
<feature type="non-terminal residue" evidence="1">
    <location>
        <position position="1"/>
    </location>
</feature>
<proteinExistence type="predicted"/>
<comment type="caution">
    <text evidence="1">The sequence shown here is derived from an EMBL/GenBank/DDBJ whole genome shotgun (WGS) entry which is preliminary data.</text>
</comment>
<dbReference type="AlphaFoldDB" id="X0WDC8"/>
<protein>
    <submittedName>
        <fullName evidence="1">Uncharacterized protein</fullName>
    </submittedName>
</protein>